<keyword evidence="3" id="KW-1185">Reference proteome</keyword>
<dbReference type="Proteomes" id="UP000290759">
    <property type="component" value="Unassembled WGS sequence"/>
</dbReference>
<evidence type="ECO:0000256" key="1">
    <source>
        <dbReference type="SAM" id="SignalP"/>
    </source>
</evidence>
<reference evidence="2 3" key="2">
    <citation type="submission" date="2019-02" db="EMBL/GenBank/DDBJ databases">
        <title>'Lichenibacterium ramalinii' gen. nov. sp. nov., 'Lichenibacterium minor' gen. nov. sp. nov.</title>
        <authorList>
            <person name="Pankratov T."/>
        </authorList>
    </citation>
    <scope>NUCLEOTIDE SEQUENCE [LARGE SCALE GENOMIC DNA]</scope>
    <source>
        <strain evidence="2 3">RmlP026</strain>
    </source>
</reference>
<keyword evidence="1" id="KW-0732">Signal</keyword>
<comment type="caution">
    <text evidence="2">The sequence shown here is derived from an EMBL/GenBank/DDBJ whole genome shotgun (WGS) entry which is preliminary data.</text>
</comment>
<reference evidence="2 3" key="1">
    <citation type="submission" date="2018-12" db="EMBL/GenBank/DDBJ databases">
        <authorList>
            <person name="Grouzdev D.S."/>
            <person name="Krutkina M.S."/>
        </authorList>
    </citation>
    <scope>NUCLEOTIDE SEQUENCE [LARGE SCALE GENOMIC DNA]</scope>
    <source>
        <strain evidence="2 3">RmlP026</strain>
    </source>
</reference>
<name>A0A4Q2U7S9_9HYPH</name>
<dbReference type="EMBL" id="QYBB01000005">
    <property type="protein sequence ID" value="RYC32759.1"/>
    <property type="molecule type" value="Genomic_DNA"/>
</dbReference>
<sequence length="93" mass="9702">MKGLLLGVLWIGWASAASAATSEIPYEPNLAGQTVKCADFKPGPGGTWTTLHAITVQRQNEYTTIAADSTFKAGGQPTVGIDVGAVLDKLCPR</sequence>
<evidence type="ECO:0000313" key="3">
    <source>
        <dbReference type="Proteomes" id="UP000290759"/>
    </source>
</evidence>
<gene>
    <name evidence="2" type="ORF">D3273_06650</name>
</gene>
<proteinExistence type="predicted"/>
<protein>
    <recommendedName>
        <fullName evidence="4">DUF2511 domain-containing protein</fullName>
    </recommendedName>
</protein>
<accession>A0A4Q2U7S9</accession>
<evidence type="ECO:0000313" key="2">
    <source>
        <dbReference type="EMBL" id="RYC32759.1"/>
    </source>
</evidence>
<feature type="signal peptide" evidence="1">
    <location>
        <begin position="1"/>
        <end position="19"/>
    </location>
</feature>
<organism evidence="2 3">
    <name type="scientific">Lichenibacterium minor</name>
    <dbReference type="NCBI Taxonomy" id="2316528"/>
    <lineage>
        <taxon>Bacteria</taxon>
        <taxon>Pseudomonadati</taxon>
        <taxon>Pseudomonadota</taxon>
        <taxon>Alphaproteobacteria</taxon>
        <taxon>Hyphomicrobiales</taxon>
        <taxon>Lichenihabitantaceae</taxon>
        <taxon>Lichenibacterium</taxon>
    </lineage>
</organism>
<evidence type="ECO:0008006" key="4">
    <source>
        <dbReference type="Google" id="ProtNLM"/>
    </source>
</evidence>
<dbReference type="RefSeq" id="WP_129224761.1">
    <property type="nucleotide sequence ID" value="NZ_QYBB01000005.1"/>
</dbReference>
<feature type="chain" id="PRO_5020749598" description="DUF2511 domain-containing protein" evidence="1">
    <location>
        <begin position="20"/>
        <end position="93"/>
    </location>
</feature>
<dbReference type="AlphaFoldDB" id="A0A4Q2U7S9"/>